<dbReference type="EMBL" id="CP069798">
    <property type="protein sequence ID" value="QRQ82223.1"/>
    <property type="molecule type" value="Genomic_DNA"/>
</dbReference>
<evidence type="ECO:0000259" key="7">
    <source>
        <dbReference type="Pfam" id="PF11846"/>
    </source>
</evidence>
<feature type="transmembrane region" description="Helical" evidence="5">
    <location>
        <begin position="252"/>
        <end position="277"/>
    </location>
</feature>
<dbReference type="RefSeq" id="WP_230339517.1">
    <property type="nucleotide sequence ID" value="NZ_CP069798.1"/>
</dbReference>
<feature type="transmembrane region" description="Helical" evidence="5">
    <location>
        <begin position="228"/>
        <end position="245"/>
    </location>
</feature>
<feature type="transmembrane region" description="Helical" evidence="5">
    <location>
        <begin position="206"/>
        <end position="222"/>
    </location>
</feature>
<keyword evidence="2 5" id="KW-0812">Transmembrane</keyword>
<keyword evidence="3 5" id="KW-1133">Transmembrane helix</keyword>
<feature type="transmembrane region" description="Helical" evidence="5">
    <location>
        <begin position="385"/>
        <end position="405"/>
    </location>
</feature>
<keyword evidence="10" id="KW-1185">Reference proteome</keyword>
<gene>
    <name evidence="9" type="ORF">JQU52_02040</name>
</gene>
<dbReference type="InterPro" id="IPR021797">
    <property type="entry name" value="Wzy_C_2"/>
</dbReference>
<name>A0A892ZHW3_9NEIS</name>
<feature type="transmembrane region" description="Helical" evidence="5">
    <location>
        <begin position="353"/>
        <end position="378"/>
    </location>
</feature>
<feature type="domain" description="Protein glycosylation ligase" evidence="8">
    <location>
        <begin position="174"/>
        <end position="198"/>
    </location>
</feature>
<evidence type="ECO:0000259" key="6">
    <source>
        <dbReference type="Pfam" id="PF04932"/>
    </source>
</evidence>
<dbReference type="PANTHER" id="PTHR37422">
    <property type="entry name" value="TEICHURONIC ACID BIOSYNTHESIS PROTEIN TUAE"/>
    <property type="match status" value="1"/>
</dbReference>
<dbReference type="GO" id="GO:0016874">
    <property type="term" value="F:ligase activity"/>
    <property type="evidence" value="ECO:0007669"/>
    <property type="project" value="UniProtKB-KW"/>
</dbReference>
<dbReference type="AlphaFoldDB" id="A0A892ZHW3"/>
<dbReference type="Pfam" id="PF04932">
    <property type="entry name" value="Wzy_C"/>
    <property type="match status" value="1"/>
</dbReference>
<dbReference type="KEGG" id="ptes:JQU52_02040"/>
<feature type="domain" description="Virulence factor membrane-bound polymerase C-terminal" evidence="7">
    <location>
        <begin position="391"/>
        <end position="561"/>
    </location>
</feature>
<feature type="transmembrane region" description="Helical" evidence="5">
    <location>
        <begin position="411"/>
        <end position="428"/>
    </location>
</feature>
<feature type="transmembrane region" description="Helical" evidence="5">
    <location>
        <begin position="440"/>
        <end position="460"/>
    </location>
</feature>
<keyword evidence="9" id="KW-0436">Ligase</keyword>
<evidence type="ECO:0000313" key="9">
    <source>
        <dbReference type="EMBL" id="QRQ82223.1"/>
    </source>
</evidence>
<evidence type="ECO:0000256" key="3">
    <source>
        <dbReference type="ARBA" id="ARBA00022989"/>
    </source>
</evidence>
<feature type="transmembrane region" description="Helical" evidence="5">
    <location>
        <begin position="131"/>
        <end position="155"/>
    </location>
</feature>
<accession>A0A892ZHW3</accession>
<dbReference type="InterPro" id="IPR031726">
    <property type="entry name" value="PglL_A"/>
</dbReference>
<evidence type="ECO:0000259" key="8">
    <source>
        <dbReference type="Pfam" id="PF15864"/>
    </source>
</evidence>
<comment type="subcellular location">
    <subcellularLocation>
        <location evidence="1">Membrane</location>
        <topology evidence="1">Multi-pass membrane protein</topology>
    </subcellularLocation>
</comment>
<evidence type="ECO:0000256" key="5">
    <source>
        <dbReference type="SAM" id="Phobius"/>
    </source>
</evidence>
<dbReference type="PANTHER" id="PTHR37422:SF21">
    <property type="entry name" value="EXOQ-LIKE PROTEIN"/>
    <property type="match status" value="1"/>
</dbReference>
<sequence length="606" mass="67280">MIRDNVAAAWHERGGVSATWVWWLGLALLCVVPFLSSWRTGPLAGLYLEGGALLFAAALTALTALTQQHAVRLPRASVYWLLLALLLVVQARAMALPYASQSDMTAAIFVGLALLSWSARAWVLRIGQQQAVVILAWALLAGAYLQSLVAVLQFIGETSWLPGLLAGPGKYYVFGQLGQRNHLGHYLMWGVLALCYLWHERKLSGWLALLLMLWLTGVMGLVGSRTIISYVIAIGLALGFWRWRGGREANRLIAIVALAIGLVLAAQFLLSPLLAWLEGVRFESGAGRMGASPLEQDARMPEWHKAWQLFLAQPGFGYGWGSYAYQGFADSSIYTQGFRTYGANVLFTHTHNLILQLLAETGLVGTLLVVVGFVWVAWGFLRRPFSAASMILTLMLLVSLCHSMLEYPLWYVYFLAVFALMLALTPAAEFTPTKPMRFRWSLVLVCLLMMADLMRVGVVYQDLLTAGRSSNDTAVAQQNIDALSQLRAREYWLRYYVDMTLVQKIDAAQAPLPEWGRQAADLAGRYRPYSNTFVRGLYLAQAGDDSGAQQWLRQMARYYPALIPYFADKTQQQPSAAALRQQLQTDCDQYTRNTGRQLTCAGAVAN</sequence>
<reference evidence="9" key="1">
    <citation type="submission" date="2021-02" db="EMBL/GenBank/DDBJ databases">
        <title>Neisseriaceae sp. 26B isolated from the cloaca of a Common Toad-headed Turtle (Mesoclemmys nasuta).</title>
        <authorList>
            <person name="Spergser J."/>
            <person name="Busse H.-J."/>
        </authorList>
    </citation>
    <scope>NUCLEOTIDE SEQUENCE</scope>
    <source>
        <strain evidence="9">26B</strain>
    </source>
</reference>
<keyword evidence="4 5" id="KW-0472">Membrane</keyword>
<dbReference type="Pfam" id="PF11846">
    <property type="entry name" value="Wzy_C_2"/>
    <property type="match status" value="1"/>
</dbReference>
<dbReference type="GO" id="GO:0016020">
    <property type="term" value="C:membrane"/>
    <property type="evidence" value="ECO:0007669"/>
    <property type="project" value="UniProtKB-SubCell"/>
</dbReference>
<feature type="transmembrane region" description="Helical" evidence="5">
    <location>
        <begin position="20"/>
        <end position="38"/>
    </location>
</feature>
<evidence type="ECO:0000256" key="2">
    <source>
        <dbReference type="ARBA" id="ARBA00022692"/>
    </source>
</evidence>
<organism evidence="9 10">
    <name type="scientific">Paralysiella testudinis</name>
    <dbReference type="NCBI Taxonomy" id="2809020"/>
    <lineage>
        <taxon>Bacteria</taxon>
        <taxon>Pseudomonadati</taxon>
        <taxon>Pseudomonadota</taxon>
        <taxon>Betaproteobacteria</taxon>
        <taxon>Neisseriales</taxon>
        <taxon>Neisseriaceae</taxon>
        <taxon>Paralysiella</taxon>
    </lineage>
</organism>
<feature type="transmembrane region" description="Helical" evidence="5">
    <location>
        <begin position="104"/>
        <end position="124"/>
    </location>
</feature>
<dbReference type="Proteomes" id="UP000653156">
    <property type="component" value="Chromosome"/>
</dbReference>
<evidence type="ECO:0000256" key="1">
    <source>
        <dbReference type="ARBA" id="ARBA00004141"/>
    </source>
</evidence>
<protein>
    <submittedName>
        <fullName evidence="9">O-antigen ligase C-terminal domain-containing protein</fullName>
    </submittedName>
</protein>
<dbReference type="Pfam" id="PF15864">
    <property type="entry name" value="PglL_A"/>
    <property type="match status" value="1"/>
</dbReference>
<dbReference type="InterPro" id="IPR051533">
    <property type="entry name" value="WaaL-like"/>
</dbReference>
<feature type="transmembrane region" description="Helical" evidence="5">
    <location>
        <begin position="78"/>
        <end position="98"/>
    </location>
</feature>
<feature type="domain" description="O-antigen ligase-related" evidence="6">
    <location>
        <begin position="211"/>
        <end position="369"/>
    </location>
</feature>
<proteinExistence type="predicted"/>
<dbReference type="InterPro" id="IPR007016">
    <property type="entry name" value="O-antigen_ligase-rel_domated"/>
</dbReference>
<feature type="transmembrane region" description="Helical" evidence="5">
    <location>
        <begin position="183"/>
        <end position="199"/>
    </location>
</feature>
<feature type="transmembrane region" description="Helical" evidence="5">
    <location>
        <begin position="44"/>
        <end position="66"/>
    </location>
</feature>
<evidence type="ECO:0000256" key="4">
    <source>
        <dbReference type="ARBA" id="ARBA00023136"/>
    </source>
</evidence>
<evidence type="ECO:0000313" key="10">
    <source>
        <dbReference type="Proteomes" id="UP000653156"/>
    </source>
</evidence>